<evidence type="ECO:0000313" key="1">
    <source>
        <dbReference type="EMBL" id="CBK40697.1"/>
    </source>
</evidence>
<dbReference type="eggNOG" id="COG4585">
    <property type="taxonomic scope" value="Bacteria"/>
</dbReference>
<gene>
    <name evidence="1" type="ORF">NIDE0934</name>
</gene>
<dbReference type="OrthoDB" id="5401121at2"/>
<keyword evidence="2" id="KW-1185">Reference proteome</keyword>
<dbReference type="STRING" id="330214.NIDE0934"/>
<dbReference type="KEGG" id="nde:NIDE0934"/>
<dbReference type="AlphaFoldDB" id="D8PBT8"/>
<proteinExistence type="predicted"/>
<evidence type="ECO:0000313" key="2">
    <source>
        <dbReference type="Proteomes" id="UP000001660"/>
    </source>
</evidence>
<dbReference type="EMBL" id="FP929003">
    <property type="protein sequence ID" value="CBK40697.1"/>
    <property type="molecule type" value="Genomic_DNA"/>
</dbReference>
<name>D8PBT8_9BACT</name>
<sequence length="113" mass="12697">MDSESMKAALTELEHLEMASTTILSEANDRLRVLSHSLQEAGEFERGALVRDLHAEIRHTLPLITLRLYELGKQPERPDAPPHAQQVADSFHILDRTLRQLRALASDVQGHNA</sequence>
<dbReference type="Proteomes" id="UP000001660">
    <property type="component" value="Chromosome"/>
</dbReference>
<reference evidence="1 2" key="1">
    <citation type="journal article" date="2010" name="Proc. Natl. Acad. Sci. U.S.A.">
        <title>A Nitrospira metagenome illuminates the physiology and evolution of globally important nitrite-oxidizing bacteria.</title>
        <authorList>
            <person name="Lucker S."/>
            <person name="Wagner M."/>
            <person name="Maixner F."/>
            <person name="Pelletier E."/>
            <person name="Koch H."/>
            <person name="Vacherie B."/>
            <person name="Rattei T."/>
            <person name="Sinninghe Damste J."/>
            <person name="Spieck E."/>
            <person name="Le Paslier D."/>
            <person name="Daims H."/>
        </authorList>
    </citation>
    <scope>NUCLEOTIDE SEQUENCE [LARGE SCALE GENOMIC DNA]</scope>
</reference>
<accession>D8PBT8</accession>
<organism evidence="1 2">
    <name type="scientific">Nitrospira defluvii</name>
    <dbReference type="NCBI Taxonomy" id="330214"/>
    <lineage>
        <taxon>Bacteria</taxon>
        <taxon>Pseudomonadati</taxon>
        <taxon>Nitrospirota</taxon>
        <taxon>Nitrospiria</taxon>
        <taxon>Nitrospirales</taxon>
        <taxon>Nitrospiraceae</taxon>
        <taxon>Nitrospira</taxon>
    </lineage>
</organism>
<protein>
    <submittedName>
        <fullName evidence="1">Uncharacterized protein</fullName>
    </submittedName>
</protein>
<dbReference type="HOGENOM" id="CLU_2128939_0_0_0"/>